<evidence type="ECO:0000256" key="11">
    <source>
        <dbReference type="ARBA" id="ARBA00022842"/>
    </source>
</evidence>
<reference evidence="24 25" key="1">
    <citation type="submission" date="2020-08" db="EMBL/GenBank/DDBJ databases">
        <title>Genomic Encyclopedia of Type Strains, Phase IV (KMG-V): Genome sequencing to study the core and pangenomes of soil and plant-associated prokaryotes.</title>
        <authorList>
            <person name="Whitman W."/>
        </authorList>
    </citation>
    <scope>NUCLEOTIDE SEQUENCE [LARGE SCALE GENOMIC DNA]</scope>
    <source>
        <strain evidence="24 25">M8UP14</strain>
    </source>
</reference>
<feature type="binding site" evidence="20">
    <location>
        <position position="173"/>
    </location>
    <ligand>
        <name>ATP</name>
        <dbReference type="ChEBI" id="CHEBI:30616"/>
    </ligand>
</feature>
<keyword evidence="6 18" id="KW-0963">Cytoplasm</keyword>
<dbReference type="InterPro" id="IPR013815">
    <property type="entry name" value="ATP_grasp_subdomain_1"/>
</dbReference>
<keyword evidence="10 22" id="KW-0067">ATP-binding</keyword>
<evidence type="ECO:0000256" key="8">
    <source>
        <dbReference type="ARBA" id="ARBA00022723"/>
    </source>
</evidence>
<accession>A0A7W8E5M0</accession>
<dbReference type="AlphaFoldDB" id="A0A7W8E5M0"/>
<dbReference type="Proteomes" id="UP000540989">
    <property type="component" value="Unassembled WGS sequence"/>
</dbReference>
<feature type="binding site" evidence="21">
    <location>
        <position position="359"/>
    </location>
    <ligand>
        <name>Mg(2+)</name>
        <dbReference type="ChEBI" id="CHEBI:18420"/>
        <label>1</label>
    </ligand>
</feature>
<name>A0A7W8E5M0_9BACT</name>
<evidence type="ECO:0000256" key="17">
    <source>
        <dbReference type="ARBA" id="ARBA00060592"/>
    </source>
</evidence>
<feature type="domain" description="ATP-grasp" evidence="23">
    <location>
        <begin position="177"/>
        <end position="392"/>
    </location>
</feature>
<comment type="similarity">
    <text evidence="5 18">Belongs to the D-alanine--D-alanine ligase family.</text>
</comment>
<evidence type="ECO:0000256" key="16">
    <source>
        <dbReference type="ARBA" id="ARBA00047614"/>
    </source>
</evidence>
<evidence type="ECO:0000256" key="10">
    <source>
        <dbReference type="ARBA" id="ARBA00022840"/>
    </source>
</evidence>
<evidence type="ECO:0000256" key="15">
    <source>
        <dbReference type="ARBA" id="ARBA00023316"/>
    </source>
</evidence>
<dbReference type="PIRSF" id="PIRSF039102">
    <property type="entry name" value="Ddl/VanB"/>
    <property type="match status" value="1"/>
</dbReference>
<dbReference type="InterPro" id="IPR005905">
    <property type="entry name" value="D_ala_D_ala"/>
</dbReference>
<dbReference type="GO" id="GO:0005524">
    <property type="term" value="F:ATP binding"/>
    <property type="evidence" value="ECO:0007669"/>
    <property type="project" value="UniProtKB-UniRule"/>
</dbReference>
<evidence type="ECO:0000256" key="19">
    <source>
        <dbReference type="PIRSR" id="PIRSR039102-1"/>
    </source>
</evidence>
<dbReference type="RefSeq" id="WP_184217902.1">
    <property type="nucleotide sequence ID" value="NZ_JACHIP010000004.1"/>
</dbReference>
<evidence type="ECO:0000256" key="18">
    <source>
        <dbReference type="HAMAP-Rule" id="MF_00047"/>
    </source>
</evidence>
<dbReference type="InterPro" id="IPR011127">
    <property type="entry name" value="Dala_Dala_lig_N"/>
</dbReference>
<feature type="binding site" evidence="21">
    <location>
        <position position="361"/>
    </location>
    <ligand>
        <name>Mg(2+)</name>
        <dbReference type="ChEBI" id="CHEBI:18420"/>
        <label>2</label>
    </ligand>
</feature>
<keyword evidence="8 21" id="KW-0479">Metal-binding</keyword>
<dbReference type="NCBIfam" id="TIGR01205">
    <property type="entry name" value="D_ala_D_alaTIGR"/>
    <property type="match status" value="1"/>
</dbReference>
<dbReference type="FunFam" id="3.30.1490.20:FF:000007">
    <property type="entry name" value="D-alanine--D-alanine ligase"/>
    <property type="match status" value="1"/>
</dbReference>
<dbReference type="GO" id="GO:0008716">
    <property type="term" value="F:D-alanine-D-alanine ligase activity"/>
    <property type="evidence" value="ECO:0007669"/>
    <property type="project" value="UniProtKB-UniRule"/>
</dbReference>
<keyword evidence="12 18" id="KW-0133">Cell shape</keyword>
<dbReference type="InterPro" id="IPR011095">
    <property type="entry name" value="Dala_Dala_lig_C"/>
</dbReference>
<evidence type="ECO:0000256" key="3">
    <source>
        <dbReference type="ARBA" id="ARBA00004496"/>
    </source>
</evidence>
<comment type="caution">
    <text evidence="24">The sequence shown here is derived from an EMBL/GenBank/DDBJ whole genome shotgun (WGS) entry which is preliminary data.</text>
</comment>
<comment type="pathway">
    <text evidence="17">Glycan biosynthesis.</text>
</comment>
<dbReference type="FunFam" id="3.30.470.20:FF:000008">
    <property type="entry name" value="D-alanine--D-alanine ligase"/>
    <property type="match status" value="1"/>
</dbReference>
<dbReference type="GO" id="GO:0008360">
    <property type="term" value="P:regulation of cell shape"/>
    <property type="evidence" value="ECO:0007669"/>
    <property type="project" value="UniProtKB-KW"/>
</dbReference>
<feature type="binding site" evidence="20">
    <location>
        <begin position="226"/>
        <end position="227"/>
    </location>
    <ligand>
        <name>ATP</name>
        <dbReference type="ChEBI" id="CHEBI:30616"/>
    </ligand>
</feature>
<proteinExistence type="inferred from homology"/>
<comment type="catalytic activity">
    <reaction evidence="16 18">
        <text>2 D-alanine + ATP = D-alanyl-D-alanine + ADP + phosphate + H(+)</text>
        <dbReference type="Rhea" id="RHEA:11224"/>
        <dbReference type="ChEBI" id="CHEBI:15378"/>
        <dbReference type="ChEBI" id="CHEBI:30616"/>
        <dbReference type="ChEBI" id="CHEBI:43474"/>
        <dbReference type="ChEBI" id="CHEBI:57416"/>
        <dbReference type="ChEBI" id="CHEBI:57822"/>
        <dbReference type="ChEBI" id="CHEBI:456216"/>
        <dbReference type="EC" id="6.3.2.4"/>
    </reaction>
</comment>
<dbReference type="InterPro" id="IPR011761">
    <property type="entry name" value="ATP-grasp"/>
</dbReference>
<evidence type="ECO:0000256" key="12">
    <source>
        <dbReference type="ARBA" id="ARBA00022960"/>
    </source>
</evidence>
<comment type="function">
    <text evidence="2 18">Cell wall formation.</text>
</comment>
<sequence length="409" mass="43846">MAKKKLRIGILFGGRSGEHEVSLLSAASILKAIDRKKYEIVPLGITKQGQWVRDLEAQHLLTGGPAAPALNLPTADDPEFASVKAVIRSGEALSIPEPKPHVATSFQTIDLVASADAALATSPAETNALGVDLIFPVLHGTFGEDGTIQGLLELADVAYVGSGVLGSSAGMDKDVMKRLFVAAGLPQTPHIALLRSEWKADAKRCTKLIEKSLEYPVFVKPANLGSSVGISKVHDRSELAAAMDLAASFDRKLVIEQGVGGPGAKPRELEVAVLGNDAPEASVVGEIVPGAEFYDYNAKYHSDASVPIIPAELSKAEVKQIREMAIAAFRACDCAGLARVDFLMEPKRKGQPARIFLNEINTMPGFTKISMYPKLWAASGLPYKKLIDRLIQLAVERQKEKAETSFSRE</sequence>
<feature type="binding site" evidence="21">
    <location>
        <position position="341"/>
    </location>
    <ligand>
        <name>Mg(2+)</name>
        <dbReference type="ChEBI" id="CHEBI:18420"/>
        <label>1</label>
    </ligand>
</feature>
<protein>
    <recommendedName>
        <fullName evidence="18">D-alanine--D-alanine ligase</fullName>
        <ecNumber evidence="18">6.3.2.4</ecNumber>
    </recommendedName>
    <alternativeName>
        <fullName evidence="18">D-Ala-D-Ala ligase</fullName>
    </alternativeName>
    <alternativeName>
        <fullName evidence="18">D-alanylalanine synthetase</fullName>
    </alternativeName>
</protein>
<evidence type="ECO:0000256" key="22">
    <source>
        <dbReference type="PROSITE-ProRule" id="PRU00409"/>
    </source>
</evidence>
<feature type="binding site" evidence="20">
    <location>
        <begin position="218"/>
        <end position="220"/>
    </location>
    <ligand>
        <name>ATP</name>
        <dbReference type="ChEBI" id="CHEBI:30616"/>
    </ligand>
</feature>
<comment type="cofactor">
    <cofactor evidence="21">
        <name>Mg(2+)</name>
        <dbReference type="ChEBI" id="CHEBI:18420"/>
    </cofactor>
    <cofactor evidence="21">
        <name>Mn(2+)</name>
        <dbReference type="ChEBI" id="CHEBI:29035"/>
    </cofactor>
    <text evidence="21">Binds 2 magnesium or manganese ions per subunit.</text>
</comment>
<dbReference type="GO" id="GO:0071555">
    <property type="term" value="P:cell wall organization"/>
    <property type="evidence" value="ECO:0007669"/>
    <property type="project" value="UniProtKB-KW"/>
</dbReference>
<evidence type="ECO:0000256" key="14">
    <source>
        <dbReference type="ARBA" id="ARBA00023211"/>
    </source>
</evidence>
<dbReference type="Gene3D" id="3.30.1490.20">
    <property type="entry name" value="ATP-grasp fold, A domain"/>
    <property type="match status" value="1"/>
</dbReference>
<evidence type="ECO:0000256" key="1">
    <source>
        <dbReference type="ARBA" id="ARBA00001936"/>
    </source>
</evidence>
<evidence type="ECO:0000256" key="5">
    <source>
        <dbReference type="ARBA" id="ARBA00010871"/>
    </source>
</evidence>
<evidence type="ECO:0000256" key="7">
    <source>
        <dbReference type="ARBA" id="ARBA00022598"/>
    </source>
</evidence>
<keyword evidence="15 18" id="KW-0961">Cell wall biogenesis/degradation</keyword>
<dbReference type="GO" id="GO:0005829">
    <property type="term" value="C:cytosol"/>
    <property type="evidence" value="ECO:0007669"/>
    <property type="project" value="TreeGrafter"/>
</dbReference>
<feature type="active site" evidence="19">
    <location>
        <position position="370"/>
    </location>
</feature>
<comment type="pathway">
    <text evidence="4 18">Cell wall biogenesis; peptidoglycan biosynthesis.</text>
</comment>
<dbReference type="Gene3D" id="3.30.470.20">
    <property type="entry name" value="ATP-grasp fold, B domain"/>
    <property type="match status" value="1"/>
</dbReference>
<dbReference type="PANTHER" id="PTHR23132:SF25">
    <property type="entry name" value="D-ALANINE--D-ALANINE LIGASE A"/>
    <property type="match status" value="1"/>
</dbReference>
<dbReference type="SUPFAM" id="SSF52440">
    <property type="entry name" value="PreATP-grasp domain"/>
    <property type="match status" value="1"/>
</dbReference>
<dbReference type="PANTHER" id="PTHR23132">
    <property type="entry name" value="D-ALANINE--D-ALANINE LIGASE"/>
    <property type="match status" value="1"/>
</dbReference>
<dbReference type="GO" id="GO:0046872">
    <property type="term" value="F:metal ion binding"/>
    <property type="evidence" value="ECO:0007669"/>
    <property type="project" value="UniProtKB-KW"/>
</dbReference>
<evidence type="ECO:0000256" key="2">
    <source>
        <dbReference type="ARBA" id="ARBA00003921"/>
    </source>
</evidence>
<dbReference type="InterPro" id="IPR016185">
    <property type="entry name" value="PreATP-grasp_dom_sf"/>
</dbReference>
<keyword evidence="11 21" id="KW-0460">Magnesium</keyword>
<evidence type="ECO:0000259" key="23">
    <source>
        <dbReference type="PROSITE" id="PS50975"/>
    </source>
</evidence>
<keyword evidence="9 20" id="KW-0547">Nucleotide-binding</keyword>
<evidence type="ECO:0000256" key="9">
    <source>
        <dbReference type="ARBA" id="ARBA00022741"/>
    </source>
</evidence>
<dbReference type="HAMAP" id="MF_00047">
    <property type="entry name" value="Dala_Dala_lig"/>
    <property type="match status" value="1"/>
</dbReference>
<keyword evidence="13 18" id="KW-0573">Peptidoglycan synthesis</keyword>
<dbReference type="GO" id="GO:0009252">
    <property type="term" value="P:peptidoglycan biosynthetic process"/>
    <property type="evidence" value="ECO:0007669"/>
    <property type="project" value="UniProtKB-UniRule"/>
</dbReference>
<evidence type="ECO:0000313" key="25">
    <source>
        <dbReference type="Proteomes" id="UP000540989"/>
    </source>
</evidence>
<organism evidence="24 25">
    <name type="scientific">Granulicella aggregans</name>
    <dbReference type="NCBI Taxonomy" id="474949"/>
    <lineage>
        <taxon>Bacteria</taxon>
        <taxon>Pseudomonadati</taxon>
        <taxon>Acidobacteriota</taxon>
        <taxon>Terriglobia</taxon>
        <taxon>Terriglobales</taxon>
        <taxon>Acidobacteriaceae</taxon>
        <taxon>Granulicella</taxon>
    </lineage>
</organism>
<evidence type="ECO:0000313" key="24">
    <source>
        <dbReference type="EMBL" id="MBB5058325.1"/>
    </source>
</evidence>
<dbReference type="SUPFAM" id="SSF56059">
    <property type="entry name" value="Glutathione synthetase ATP-binding domain-like"/>
    <property type="match status" value="1"/>
</dbReference>
<dbReference type="Gene3D" id="3.40.50.20">
    <property type="match status" value="1"/>
</dbReference>
<dbReference type="InterPro" id="IPR000291">
    <property type="entry name" value="D-Ala_lig_Van_CS"/>
</dbReference>
<dbReference type="UniPathway" id="UPA00219"/>
<evidence type="ECO:0000256" key="6">
    <source>
        <dbReference type="ARBA" id="ARBA00022490"/>
    </source>
</evidence>
<evidence type="ECO:0000256" key="20">
    <source>
        <dbReference type="PIRSR" id="PIRSR039102-2"/>
    </source>
</evidence>
<dbReference type="Pfam" id="PF07478">
    <property type="entry name" value="Dala_Dala_lig_C"/>
    <property type="match status" value="1"/>
</dbReference>
<evidence type="ECO:0000256" key="21">
    <source>
        <dbReference type="PIRSR" id="PIRSR039102-3"/>
    </source>
</evidence>
<dbReference type="PROSITE" id="PS00843">
    <property type="entry name" value="DALA_DALA_LIGASE_1"/>
    <property type="match status" value="1"/>
</dbReference>
<dbReference type="Pfam" id="PF01820">
    <property type="entry name" value="Dala_Dala_lig_N"/>
    <property type="match status" value="1"/>
</dbReference>
<feature type="binding site" evidence="20">
    <location>
        <begin position="256"/>
        <end position="268"/>
    </location>
    <ligand>
        <name>ATP</name>
        <dbReference type="ChEBI" id="CHEBI:30616"/>
    </ligand>
</feature>
<dbReference type="EC" id="6.3.2.4" evidence="18"/>
<dbReference type="PROSITE" id="PS50975">
    <property type="entry name" value="ATP_GRASP"/>
    <property type="match status" value="1"/>
</dbReference>
<feature type="active site" evidence="19">
    <location>
        <position position="18"/>
    </location>
</feature>
<feature type="binding site" evidence="20">
    <location>
        <begin position="358"/>
        <end position="359"/>
    </location>
    <ligand>
        <name>ATP</name>
        <dbReference type="ChEBI" id="CHEBI:30616"/>
    </ligand>
</feature>
<evidence type="ECO:0000256" key="13">
    <source>
        <dbReference type="ARBA" id="ARBA00022984"/>
    </source>
</evidence>
<keyword evidence="25" id="KW-1185">Reference proteome</keyword>
<comment type="subcellular location">
    <subcellularLocation>
        <location evidence="3 18">Cytoplasm</location>
    </subcellularLocation>
</comment>
<dbReference type="EMBL" id="JACHIP010000004">
    <property type="protein sequence ID" value="MBB5058325.1"/>
    <property type="molecule type" value="Genomic_DNA"/>
</dbReference>
<feature type="binding site" evidence="21">
    <location>
        <position position="359"/>
    </location>
    <ligand>
        <name>Mg(2+)</name>
        <dbReference type="ChEBI" id="CHEBI:18420"/>
        <label>2</label>
    </ligand>
</feature>
<keyword evidence="14 21" id="KW-0464">Manganese</keyword>
<feature type="active site" evidence="19">
    <location>
        <position position="226"/>
    </location>
</feature>
<evidence type="ECO:0000256" key="4">
    <source>
        <dbReference type="ARBA" id="ARBA00004752"/>
    </source>
</evidence>
<dbReference type="NCBIfam" id="NF002528">
    <property type="entry name" value="PRK01966.1-4"/>
    <property type="match status" value="1"/>
</dbReference>
<gene>
    <name evidence="18" type="primary">ddl</name>
    <name evidence="24" type="ORF">HDF16_003039</name>
</gene>
<keyword evidence="7 18" id="KW-0436">Ligase</keyword>
<comment type="cofactor">
    <cofactor evidence="1">
        <name>Mn(2+)</name>
        <dbReference type="ChEBI" id="CHEBI:29035"/>
    </cofactor>
</comment>